<evidence type="ECO:0000313" key="3">
    <source>
        <dbReference type="Proteomes" id="UP000054843"/>
    </source>
</evidence>
<evidence type="ECO:0000313" key="2">
    <source>
        <dbReference type="EMBL" id="KRZ76320.1"/>
    </source>
</evidence>
<proteinExistence type="predicted"/>
<gene>
    <name evidence="2" type="ORF">T10_1190</name>
</gene>
<organism evidence="2 3">
    <name type="scientific">Trichinella papuae</name>
    <dbReference type="NCBI Taxonomy" id="268474"/>
    <lineage>
        <taxon>Eukaryota</taxon>
        <taxon>Metazoa</taxon>
        <taxon>Ecdysozoa</taxon>
        <taxon>Nematoda</taxon>
        <taxon>Enoplea</taxon>
        <taxon>Dorylaimia</taxon>
        <taxon>Trichinellida</taxon>
        <taxon>Trichinellidae</taxon>
        <taxon>Trichinella</taxon>
    </lineage>
</organism>
<protein>
    <submittedName>
        <fullName evidence="2">Uncharacterized protein</fullName>
    </submittedName>
</protein>
<comment type="caution">
    <text evidence="2">The sequence shown here is derived from an EMBL/GenBank/DDBJ whole genome shotgun (WGS) entry which is preliminary data.</text>
</comment>
<dbReference type="AlphaFoldDB" id="A0A0V1MXM0"/>
<dbReference type="Proteomes" id="UP000054843">
    <property type="component" value="Unassembled WGS sequence"/>
</dbReference>
<sequence length="445" mass="50816">MSSEWRFLVFLVAQETMLQAPKVTKANSINRPTATLNRTRPLIANAEILDKVAPLLTDKFNVNPSKKIFDKSVRYQQLRSNNKMLVHAYRITKEKYAERQIQIREFQKREFHLLEIASKREKLAAQVLDSVQKIEENIIDAIGEFGDGNVELSKLLQKSIQQVKASKEILESMKTSTSSLLESALKQEEEKENQMRRVGEGEEDEVSGCVAQAASETNHKSTQIIGKTKRKLPKKGTSNERKFKQAAEQRNVGEKAEKQSANAGAEFQFKAGEEICSVMKSSQHAMDNKHAEGTIGNNEENYHETNALLGFNDNADEMLLSKVTLRKDKIVRSSTCPQENRILKEILNVNVIKNNNVQSNSVDEDIKPSSKVIMTKDNDKHSENINERCVQHKNVENSPNECTSENMEKKNDTLRRIQRQPIKISPRNRTSRYTLRKTVRVNYRC</sequence>
<feature type="compositionally biased region" description="Basic and acidic residues" evidence="1">
    <location>
        <begin position="185"/>
        <end position="200"/>
    </location>
</feature>
<feature type="region of interest" description="Disordered" evidence="1">
    <location>
        <begin position="180"/>
        <end position="257"/>
    </location>
</feature>
<feature type="compositionally biased region" description="Polar residues" evidence="1">
    <location>
        <begin position="214"/>
        <end position="225"/>
    </location>
</feature>
<name>A0A0V1MXM0_9BILA</name>
<dbReference type="EMBL" id="JYDO01000029">
    <property type="protein sequence ID" value="KRZ76320.1"/>
    <property type="molecule type" value="Genomic_DNA"/>
</dbReference>
<accession>A0A0V1MXM0</accession>
<reference evidence="2 3" key="1">
    <citation type="submission" date="2015-01" db="EMBL/GenBank/DDBJ databases">
        <title>Evolution of Trichinella species and genotypes.</title>
        <authorList>
            <person name="Korhonen P.K."/>
            <person name="Edoardo P."/>
            <person name="Giuseppe L.R."/>
            <person name="Gasser R.B."/>
        </authorList>
    </citation>
    <scope>NUCLEOTIDE SEQUENCE [LARGE SCALE GENOMIC DNA]</scope>
    <source>
        <strain evidence="2">ISS1980</strain>
    </source>
</reference>
<keyword evidence="3" id="KW-1185">Reference proteome</keyword>
<evidence type="ECO:0000256" key="1">
    <source>
        <dbReference type="SAM" id="MobiDB-lite"/>
    </source>
</evidence>
<feature type="compositionally biased region" description="Basic and acidic residues" evidence="1">
    <location>
        <begin position="237"/>
        <end position="257"/>
    </location>
</feature>